<evidence type="ECO:0000256" key="2">
    <source>
        <dbReference type="ARBA" id="ARBA00005745"/>
    </source>
</evidence>
<proteinExistence type="inferred from homology"/>
<dbReference type="GO" id="GO:0005886">
    <property type="term" value="C:plasma membrane"/>
    <property type="evidence" value="ECO:0007669"/>
    <property type="project" value="UniProtKB-SubCell"/>
</dbReference>
<reference evidence="10 11" key="1">
    <citation type="journal article" date="2016" name="Nat. Commun.">
        <title>Thousands of microbial genomes shed light on interconnected biogeochemical processes in an aquifer system.</title>
        <authorList>
            <person name="Anantharaman K."/>
            <person name="Brown C.T."/>
            <person name="Hug L.A."/>
            <person name="Sharon I."/>
            <person name="Castelle C.J."/>
            <person name="Probst A.J."/>
            <person name="Thomas B.C."/>
            <person name="Singh A."/>
            <person name="Wilkins M.J."/>
            <person name="Karaoz U."/>
            <person name="Brodie E.L."/>
            <person name="Williams K.H."/>
            <person name="Hubbard S.S."/>
            <person name="Banfield J.F."/>
        </authorList>
    </citation>
    <scope>NUCLEOTIDE SEQUENCE [LARGE SCALE GENOMIC DNA]</scope>
</reference>
<dbReference type="Pfam" id="PF00482">
    <property type="entry name" value="T2SSF"/>
    <property type="match status" value="2"/>
</dbReference>
<dbReference type="InterPro" id="IPR018076">
    <property type="entry name" value="T2SS_GspF_dom"/>
</dbReference>
<evidence type="ECO:0000256" key="6">
    <source>
        <dbReference type="ARBA" id="ARBA00022989"/>
    </source>
</evidence>
<evidence type="ECO:0000256" key="7">
    <source>
        <dbReference type="ARBA" id="ARBA00023136"/>
    </source>
</evidence>
<dbReference type="InterPro" id="IPR003004">
    <property type="entry name" value="GspF/PilC"/>
</dbReference>
<dbReference type="PRINTS" id="PR00812">
    <property type="entry name" value="BCTERIALGSPF"/>
</dbReference>
<feature type="domain" description="Type II secretion system protein GspF" evidence="9">
    <location>
        <begin position="70"/>
        <end position="193"/>
    </location>
</feature>
<evidence type="ECO:0000256" key="4">
    <source>
        <dbReference type="ARBA" id="ARBA00022519"/>
    </source>
</evidence>
<dbReference type="AlphaFoldDB" id="A0A1F6D9K1"/>
<evidence type="ECO:0000256" key="3">
    <source>
        <dbReference type="ARBA" id="ARBA00022475"/>
    </source>
</evidence>
<evidence type="ECO:0000256" key="1">
    <source>
        <dbReference type="ARBA" id="ARBA00004429"/>
    </source>
</evidence>
<accession>A0A1F6D9K1</accession>
<evidence type="ECO:0000259" key="9">
    <source>
        <dbReference type="Pfam" id="PF00482"/>
    </source>
</evidence>
<keyword evidence="7 8" id="KW-0472">Membrane</keyword>
<evidence type="ECO:0000313" key="10">
    <source>
        <dbReference type="EMBL" id="OGG58133.1"/>
    </source>
</evidence>
<keyword evidence="4" id="KW-0997">Cell inner membrane</keyword>
<comment type="similarity">
    <text evidence="2">Belongs to the GSP F family.</text>
</comment>
<comment type="subcellular location">
    <subcellularLocation>
        <location evidence="1">Cell inner membrane</location>
        <topology evidence="1">Multi-pass membrane protein</topology>
    </subcellularLocation>
</comment>
<organism evidence="10 11">
    <name type="scientific">Candidatus Kaiserbacteria bacterium RIFCSPHIGHO2_01_FULL_55_17</name>
    <dbReference type="NCBI Taxonomy" id="1798484"/>
    <lineage>
        <taxon>Bacteria</taxon>
        <taxon>Candidatus Kaiseribacteriota</taxon>
    </lineage>
</organism>
<sequence>MRFSYTAEKAGGEIYTGIAEAQDRFELYSVVRREGGKIVALSEEKSNDWFSLQYWNNKFSTIKEYDKVLFARNLGAMLSAGLSLSRAFSVMERQTKNSKLKFVVTEIASDVRRGATLHDALAKFPHLFSRLFVAMVRAGEEGGSLPDALSVISEQMERGYSLKKKIRGALIYPAVIVVAIVGVGIVMMIYVVPTLAQTFAEMNAQLPTSTRIVIAISNFFVEYTILAIGGGFAFIVLFLMGLKTTAGRRVTDLVFIHTPLIGAMVREVNAARTSRTLSSLLSSGVDVLGSLEITGEVVQNSYFREVVTDAARSVGKGEPLSAAFTRREDLYPAFVGEMMAVGEETGALAEMLKRLATYYESEVDRKTRDLSTIIEPFLMIVIGAAVGFFAVSMIAPIYSLSEII</sequence>
<dbReference type="FunFam" id="1.20.81.30:FF:000001">
    <property type="entry name" value="Type II secretion system protein F"/>
    <property type="match status" value="2"/>
</dbReference>
<comment type="caution">
    <text evidence="10">The sequence shown here is derived from an EMBL/GenBank/DDBJ whole genome shotgun (WGS) entry which is preliminary data.</text>
</comment>
<evidence type="ECO:0000313" key="11">
    <source>
        <dbReference type="Proteomes" id="UP000177958"/>
    </source>
</evidence>
<dbReference type="PANTHER" id="PTHR30012:SF0">
    <property type="entry name" value="TYPE II SECRETION SYSTEM PROTEIN F-RELATED"/>
    <property type="match status" value="1"/>
</dbReference>
<evidence type="ECO:0000256" key="5">
    <source>
        <dbReference type="ARBA" id="ARBA00022692"/>
    </source>
</evidence>
<feature type="domain" description="Type II secretion system protein GspF" evidence="9">
    <location>
        <begin position="274"/>
        <end position="396"/>
    </location>
</feature>
<feature type="transmembrane region" description="Helical" evidence="8">
    <location>
        <begin position="170"/>
        <end position="192"/>
    </location>
</feature>
<evidence type="ECO:0000256" key="8">
    <source>
        <dbReference type="SAM" id="Phobius"/>
    </source>
</evidence>
<protein>
    <recommendedName>
        <fullName evidence="9">Type II secretion system protein GspF domain-containing protein</fullName>
    </recommendedName>
</protein>
<gene>
    <name evidence="10" type="ORF">A2853_01295</name>
</gene>
<keyword evidence="5 8" id="KW-0812">Transmembrane</keyword>
<keyword evidence="6 8" id="KW-1133">Transmembrane helix</keyword>
<dbReference type="EMBL" id="MFKX01000006">
    <property type="protein sequence ID" value="OGG58133.1"/>
    <property type="molecule type" value="Genomic_DNA"/>
</dbReference>
<dbReference type="PANTHER" id="PTHR30012">
    <property type="entry name" value="GENERAL SECRETION PATHWAY PROTEIN"/>
    <property type="match status" value="1"/>
</dbReference>
<dbReference type="Proteomes" id="UP000177958">
    <property type="component" value="Unassembled WGS sequence"/>
</dbReference>
<dbReference type="InterPro" id="IPR042094">
    <property type="entry name" value="T2SS_GspF_sf"/>
</dbReference>
<keyword evidence="3" id="KW-1003">Cell membrane</keyword>
<name>A0A1F6D9K1_9BACT</name>
<feature type="transmembrane region" description="Helical" evidence="8">
    <location>
        <begin position="377"/>
        <end position="398"/>
    </location>
</feature>
<feature type="transmembrane region" description="Helical" evidence="8">
    <location>
        <begin position="212"/>
        <end position="239"/>
    </location>
</feature>
<dbReference type="Gene3D" id="1.20.81.30">
    <property type="entry name" value="Type II secretion system (T2SS), domain F"/>
    <property type="match status" value="2"/>
</dbReference>